<feature type="compositionally biased region" description="Acidic residues" evidence="9">
    <location>
        <begin position="261"/>
        <end position="270"/>
    </location>
</feature>
<evidence type="ECO:0000313" key="11">
    <source>
        <dbReference type="EMBL" id="MDQ0339224.1"/>
    </source>
</evidence>
<keyword evidence="4 8" id="KW-0812">Transmembrane</keyword>
<evidence type="ECO:0000256" key="2">
    <source>
        <dbReference type="ARBA" id="ARBA00022475"/>
    </source>
</evidence>
<dbReference type="PROSITE" id="PS51779">
    <property type="entry name" value="POTRA"/>
    <property type="match status" value="1"/>
</dbReference>
<keyword evidence="2 8" id="KW-1003">Cell membrane</keyword>
<feature type="domain" description="POTRA" evidence="10">
    <location>
        <begin position="49"/>
        <end position="117"/>
    </location>
</feature>
<keyword evidence="7 8" id="KW-0131">Cell cycle</keyword>
<feature type="region of interest" description="Disordered" evidence="9">
    <location>
        <begin position="243"/>
        <end position="270"/>
    </location>
</feature>
<evidence type="ECO:0000256" key="7">
    <source>
        <dbReference type="ARBA" id="ARBA00023306"/>
    </source>
</evidence>
<evidence type="ECO:0000256" key="3">
    <source>
        <dbReference type="ARBA" id="ARBA00022618"/>
    </source>
</evidence>
<evidence type="ECO:0000313" key="12">
    <source>
        <dbReference type="Proteomes" id="UP001232445"/>
    </source>
</evidence>
<dbReference type="PANTHER" id="PTHR37820:SF1">
    <property type="entry name" value="CELL DIVISION PROTEIN FTSQ"/>
    <property type="match status" value="1"/>
</dbReference>
<dbReference type="InterPro" id="IPR026580">
    <property type="entry name" value="DivIB"/>
</dbReference>
<dbReference type="Proteomes" id="UP001232445">
    <property type="component" value="Unassembled WGS sequence"/>
</dbReference>
<dbReference type="EMBL" id="JAUSUQ010000006">
    <property type="protein sequence ID" value="MDQ0339224.1"/>
    <property type="molecule type" value="Genomic_DNA"/>
</dbReference>
<dbReference type="InterPro" id="IPR013685">
    <property type="entry name" value="POTRA_FtsQ_type"/>
</dbReference>
<keyword evidence="12" id="KW-1185">Reference proteome</keyword>
<dbReference type="PANTHER" id="PTHR37820">
    <property type="entry name" value="CELL DIVISION PROTEIN DIVIB"/>
    <property type="match status" value="1"/>
</dbReference>
<comment type="function">
    <text evidence="8">Cell division protein that may be involved in stabilizing or promoting the assembly of the division complex.</text>
</comment>
<feature type="transmembrane region" description="Helical" evidence="8">
    <location>
        <begin position="27"/>
        <end position="44"/>
    </location>
</feature>
<comment type="similarity">
    <text evidence="8">Belongs to the FtsQ/DivIB family. DivIB subfamily.</text>
</comment>
<organism evidence="11 12">
    <name type="scientific">Caldalkalibacillus uzonensis</name>
    <dbReference type="NCBI Taxonomy" id="353224"/>
    <lineage>
        <taxon>Bacteria</taxon>
        <taxon>Bacillati</taxon>
        <taxon>Bacillota</taxon>
        <taxon>Bacilli</taxon>
        <taxon>Bacillales</taxon>
        <taxon>Bacillaceae</taxon>
        <taxon>Caldalkalibacillus</taxon>
    </lineage>
</organism>
<dbReference type="RefSeq" id="WP_307338866.1">
    <property type="nucleotide sequence ID" value="NZ_JAUSUQ010000006.1"/>
</dbReference>
<gene>
    <name evidence="8" type="primary">divIB</name>
    <name evidence="11" type="ORF">J2S00_002010</name>
</gene>
<dbReference type="InterPro" id="IPR050487">
    <property type="entry name" value="FtsQ_DivIB"/>
</dbReference>
<dbReference type="InterPro" id="IPR005548">
    <property type="entry name" value="Cell_div_FtsQ/DivIB_C"/>
</dbReference>
<evidence type="ECO:0000259" key="10">
    <source>
        <dbReference type="PROSITE" id="PS51779"/>
    </source>
</evidence>
<dbReference type="HAMAP" id="MF_00912">
    <property type="entry name" value="DivIB"/>
    <property type="match status" value="1"/>
</dbReference>
<keyword evidence="5 8" id="KW-1133">Transmembrane helix</keyword>
<dbReference type="Gene3D" id="3.40.50.10960">
    <property type="match status" value="1"/>
</dbReference>
<dbReference type="InterPro" id="IPR034746">
    <property type="entry name" value="POTRA"/>
</dbReference>
<dbReference type="GO" id="GO:0051301">
    <property type="term" value="P:cell division"/>
    <property type="evidence" value="ECO:0007669"/>
    <property type="project" value="UniProtKB-KW"/>
</dbReference>
<evidence type="ECO:0000256" key="5">
    <source>
        <dbReference type="ARBA" id="ARBA00022989"/>
    </source>
</evidence>
<sequence length="270" mass="31155">MSGQKVIVDERIPKLKEFRRQRANRQFILLAILFFMVILIVIYFQSPLSRLGSIGVENNQLVERERLLEQAELKEGMSYFDFRTEEVADKLASLPEIKEATVQRELPNRLHITVEEHPVVAFWLQDESLFPVLANGHILDKPWEGERIAQPILNGWPHQEGVTELSRELEKLSPAVTDLISEIVLTPAASDPYRLTLYMVDGYEVRTTIRQFSQQMSWYPHIREELREDNQHGGTIYLLDGTWAESPLSEEAGETEGGIEGMEDEEEQNH</sequence>
<dbReference type="Gene3D" id="3.10.20.310">
    <property type="entry name" value="membrane protein fhac"/>
    <property type="match status" value="1"/>
</dbReference>
<dbReference type="Pfam" id="PF03799">
    <property type="entry name" value="FtsQ_DivIB_C"/>
    <property type="match status" value="1"/>
</dbReference>
<protein>
    <recommendedName>
        <fullName evidence="8">Cell division protein DivIB</fullName>
    </recommendedName>
</protein>
<name>A0ABU0CS98_9BACI</name>
<evidence type="ECO:0000256" key="9">
    <source>
        <dbReference type="SAM" id="MobiDB-lite"/>
    </source>
</evidence>
<evidence type="ECO:0000256" key="4">
    <source>
        <dbReference type="ARBA" id="ARBA00022692"/>
    </source>
</evidence>
<accession>A0ABU0CS98</accession>
<comment type="subcellular location">
    <subcellularLocation>
        <location evidence="8">Cell membrane</location>
        <topology evidence="8">Single-pass type II membrane protein</topology>
    </subcellularLocation>
    <subcellularLocation>
        <location evidence="1">Membrane</location>
    </subcellularLocation>
    <text evidence="8">Localizes to the division septum.</text>
</comment>
<comment type="caution">
    <text evidence="11">The sequence shown here is derived from an EMBL/GenBank/DDBJ whole genome shotgun (WGS) entry which is preliminary data.</text>
</comment>
<reference evidence="11 12" key="1">
    <citation type="submission" date="2023-07" db="EMBL/GenBank/DDBJ databases">
        <title>Genomic Encyclopedia of Type Strains, Phase IV (KMG-IV): sequencing the most valuable type-strain genomes for metagenomic binning, comparative biology and taxonomic classification.</title>
        <authorList>
            <person name="Goeker M."/>
        </authorList>
    </citation>
    <scope>NUCLEOTIDE SEQUENCE [LARGE SCALE GENOMIC DNA]</scope>
    <source>
        <strain evidence="11 12">DSM 17740</strain>
    </source>
</reference>
<evidence type="ECO:0000256" key="1">
    <source>
        <dbReference type="ARBA" id="ARBA00004370"/>
    </source>
</evidence>
<dbReference type="Pfam" id="PF08478">
    <property type="entry name" value="POTRA_1"/>
    <property type="match status" value="1"/>
</dbReference>
<keyword evidence="3 8" id="KW-0132">Cell division</keyword>
<keyword evidence="6 8" id="KW-0472">Membrane</keyword>
<proteinExistence type="inferred from homology"/>
<evidence type="ECO:0000256" key="8">
    <source>
        <dbReference type="HAMAP-Rule" id="MF_00912"/>
    </source>
</evidence>
<evidence type="ECO:0000256" key="6">
    <source>
        <dbReference type="ARBA" id="ARBA00023136"/>
    </source>
</evidence>